<keyword evidence="2" id="KW-1185">Reference proteome</keyword>
<protein>
    <submittedName>
        <fullName evidence="1">Uncharacterized protein</fullName>
    </submittedName>
</protein>
<dbReference type="Proteomes" id="UP000499080">
    <property type="component" value="Unassembled WGS sequence"/>
</dbReference>
<accession>A0A4Y2NZN6</accession>
<organism evidence="1 2">
    <name type="scientific">Araneus ventricosus</name>
    <name type="common">Orbweaver spider</name>
    <name type="synonym">Epeira ventricosa</name>
    <dbReference type="NCBI Taxonomy" id="182803"/>
    <lineage>
        <taxon>Eukaryota</taxon>
        <taxon>Metazoa</taxon>
        <taxon>Ecdysozoa</taxon>
        <taxon>Arthropoda</taxon>
        <taxon>Chelicerata</taxon>
        <taxon>Arachnida</taxon>
        <taxon>Araneae</taxon>
        <taxon>Araneomorphae</taxon>
        <taxon>Entelegynae</taxon>
        <taxon>Araneoidea</taxon>
        <taxon>Araneidae</taxon>
        <taxon>Araneus</taxon>
    </lineage>
</organism>
<gene>
    <name evidence="1" type="ORF">AVEN_204969_1</name>
</gene>
<sequence length="101" mass="11260">MDPFPYFPEVINSAGGRVAFIKERGERKRSLAKVTREGSNCSLEVSFQLLLWGLLGMKKQMASFVLWGLSSASKTSPLEQKGTVMAHVLQSWPLSSWLITD</sequence>
<proteinExistence type="predicted"/>
<comment type="caution">
    <text evidence="1">The sequence shown here is derived from an EMBL/GenBank/DDBJ whole genome shotgun (WGS) entry which is preliminary data.</text>
</comment>
<name>A0A4Y2NZN6_ARAVE</name>
<evidence type="ECO:0000313" key="2">
    <source>
        <dbReference type="Proteomes" id="UP000499080"/>
    </source>
</evidence>
<dbReference type="EMBL" id="BGPR01009944">
    <property type="protein sequence ID" value="GBN43256.1"/>
    <property type="molecule type" value="Genomic_DNA"/>
</dbReference>
<reference evidence="1 2" key="1">
    <citation type="journal article" date="2019" name="Sci. Rep.">
        <title>Orb-weaving spider Araneus ventricosus genome elucidates the spidroin gene catalogue.</title>
        <authorList>
            <person name="Kono N."/>
            <person name="Nakamura H."/>
            <person name="Ohtoshi R."/>
            <person name="Moran D.A.P."/>
            <person name="Shinohara A."/>
            <person name="Yoshida Y."/>
            <person name="Fujiwara M."/>
            <person name="Mori M."/>
            <person name="Tomita M."/>
            <person name="Arakawa K."/>
        </authorList>
    </citation>
    <scope>NUCLEOTIDE SEQUENCE [LARGE SCALE GENOMIC DNA]</scope>
</reference>
<evidence type="ECO:0000313" key="1">
    <source>
        <dbReference type="EMBL" id="GBN43256.1"/>
    </source>
</evidence>
<dbReference type="AlphaFoldDB" id="A0A4Y2NZN6"/>